<gene>
    <name evidence="1" type="ORF">DAPPUDRAFT_251213</name>
</gene>
<dbReference type="AlphaFoldDB" id="E9GZY2"/>
<proteinExistence type="predicted"/>
<keyword evidence="2" id="KW-1185">Reference proteome</keyword>
<dbReference type="HOGENOM" id="CLU_2760388_0_0_1"/>
<protein>
    <submittedName>
        <fullName evidence="1">Uncharacterized protein</fullName>
    </submittedName>
</protein>
<dbReference type="EMBL" id="GL732579">
    <property type="protein sequence ID" value="EFX74899.1"/>
    <property type="molecule type" value="Genomic_DNA"/>
</dbReference>
<accession>E9GZY2</accession>
<sequence length="70" mass="7912">MHHGICFTGETQEVVESTKEANADIVAVETEEEQRHRQEFLEKNRLTKCHTVHALAEVTSSALFVSLEES</sequence>
<name>E9GZY2_DAPPU</name>
<organism evidence="1 2">
    <name type="scientific">Daphnia pulex</name>
    <name type="common">Water flea</name>
    <dbReference type="NCBI Taxonomy" id="6669"/>
    <lineage>
        <taxon>Eukaryota</taxon>
        <taxon>Metazoa</taxon>
        <taxon>Ecdysozoa</taxon>
        <taxon>Arthropoda</taxon>
        <taxon>Crustacea</taxon>
        <taxon>Branchiopoda</taxon>
        <taxon>Diplostraca</taxon>
        <taxon>Cladocera</taxon>
        <taxon>Anomopoda</taxon>
        <taxon>Daphniidae</taxon>
        <taxon>Daphnia</taxon>
    </lineage>
</organism>
<dbReference type="InParanoid" id="E9GZY2"/>
<reference evidence="1 2" key="1">
    <citation type="journal article" date="2011" name="Science">
        <title>The ecoresponsive genome of Daphnia pulex.</title>
        <authorList>
            <person name="Colbourne J.K."/>
            <person name="Pfrender M.E."/>
            <person name="Gilbert D."/>
            <person name="Thomas W.K."/>
            <person name="Tucker A."/>
            <person name="Oakley T.H."/>
            <person name="Tokishita S."/>
            <person name="Aerts A."/>
            <person name="Arnold G.J."/>
            <person name="Basu M.K."/>
            <person name="Bauer D.J."/>
            <person name="Caceres C.E."/>
            <person name="Carmel L."/>
            <person name="Casola C."/>
            <person name="Choi J.H."/>
            <person name="Detter J.C."/>
            <person name="Dong Q."/>
            <person name="Dusheyko S."/>
            <person name="Eads B.D."/>
            <person name="Frohlich T."/>
            <person name="Geiler-Samerotte K.A."/>
            <person name="Gerlach D."/>
            <person name="Hatcher P."/>
            <person name="Jogdeo S."/>
            <person name="Krijgsveld J."/>
            <person name="Kriventseva E.V."/>
            <person name="Kultz D."/>
            <person name="Laforsch C."/>
            <person name="Lindquist E."/>
            <person name="Lopez J."/>
            <person name="Manak J.R."/>
            <person name="Muller J."/>
            <person name="Pangilinan J."/>
            <person name="Patwardhan R.P."/>
            <person name="Pitluck S."/>
            <person name="Pritham E.J."/>
            <person name="Rechtsteiner A."/>
            <person name="Rho M."/>
            <person name="Rogozin I.B."/>
            <person name="Sakarya O."/>
            <person name="Salamov A."/>
            <person name="Schaack S."/>
            <person name="Shapiro H."/>
            <person name="Shiga Y."/>
            <person name="Skalitzky C."/>
            <person name="Smith Z."/>
            <person name="Souvorov A."/>
            <person name="Sung W."/>
            <person name="Tang Z."/>
            <person name="Tsuchiya D."/>
            <person name="Tu H."/>
            <person name="Vos H."/>
            <person name="Wang M."/>
            <person name="Wolf Y.I."/>
            <person name="Yamagata H."/>
            <person name="Yamada T."/>
            <person name="Ye Y."/>
            <person name="Shaw J.R."/>
            <person name="Andrews J."/>
            <person name="Crease T.J."/>
            <person name="Tang H."/>
            <person name="Lucas S.M."/>
            <person name="Robertson H.M."/>
            <person name="Bork P."/>
            <person name="Koonin E.V."/>
            <person name="Zdobnov E.M."/>
            <person name="Grigoriev I.V."/>
            <person name="Lynch M."/>
            <person name="Boore J.L."/>
        </authorList>
    </citation>
    <scope>NUCLEOTIDE SEQUENCE [LARGE SCALE GENOMIC DNA]</scope>
</reference>
<dbReference type="Proteomes" id="UP000000305">
    <property type="component" value="Unassembled WGS sequence"/>
</dbReference>
<evidence type="ECO:0000313" key="1">
    <source>
        <dbReference type="EMBL" id="EFX74899.1"/>
    </source>
</evidence>
<evidence type="ECO:0000313" key="2">
    <source>
        <dbReference type="Proteomes" id="UP000000305"/>
    </source>
</evidence>
<dbReference type="KEGG" id="dpx:DAPPUDRAFT_251213"/>